<evidence type="ECO:0000313" key="2">
    <source>
        <dbReference type="EMBL" id="BAO04697.1"/>
    </source>
</evidence>
<protein>
    <submittedName>
        <fullName evidence="2">Putative HNH endonuclease family protein</fullName>
    </submittedName>
</protein>
<keyword evidence="2" id="KW-0255">Endonuclease</keyword>
<dbReference type="SUPFAM" id="SSF54171">
    <property type="entry name" value="DNA-binding domain"/>
    <property type="match status" value="1"/>
</dbReference>
<dbReference type="KEGG" id="vg:17699604"/>
<dbReference type="RefSeq" id="YP_008853817.1">
    <property type="nucleotide sequence ID" value="NC_022915.1"/>
</dbReference>
<dbReference type="EMBL" id="AB863625">
    <property type="protein sequence ID" value="BAO04697.1"/>
    <property type="molecule type" value="Genomic_DNA"/>
</dbReference>
<dbReference type="GeneID" id="17699604"/>
<dbReference type="Proteomes" id="UP000017866">
    <property type="component" value="Segment"/>
</dbReference>
<dbReference type="SUPFAM" id="SSF54060">
    <property type="entry name" value="His-Me finger endonucleases"/>
    <property type="match status" value="1"/>
</dbReference>
<dbReference type="InterPro" id="IPR016177">
    <property type="entry name" value="DNA-bd_dom_sf"/>
</dbReference>
<dbReference type="Gene3D" id="3.90.75.20">
    <property type="match status" value="1"/>
</dbReference>
<dbReference type="Pfam" id="PF13392">
    <property type="entry name" value="HNH_3"/>
    <property type="match status" value="1"/>
</dbReference>
<accession>U6C865</accession>
<keyword evidence="2" id="KW-0378">Hydrolase</keyword>
<reference evidence="2 3" key="1">
    <citation type="submission" date="2013-11" db="EMBL/GenBank/DDBJ databases">
        <title>Dynamic genome rearrangements of T7-like phages that infect Ralstonia solanacearum.</title>
        <authorList>
            <person name="Kotera S."/>
            <person name="Fujiwara A."/>
            <person name="Kawasaki T."/>
            <person name="Fujie M."/>
            <person name="Yamada T."/>
        </authorList>
    </citation>
    <scope>NUCLEOTIDE SEQUENCE [LARGE SCALE GENOMIC DNA]</scope>
</reference>
<name>U6C865_9CAUD</name>
<proteinExistence type="predicted"/>
<dbReference type="OrthoDB" id="21336at10239"/>
<evidence type="ECO:0000259" key="1">
    <source>
        <dbReference type="Pfam" id="PF13392"/>
    </source>
</evidence>
<dbReference type="InterPro" id="IPR003615">
    <property type="entry name" value="HNH_nuc"/>
</dbReference>
<dbReference type="GO" id="GO:0004519">
    <property type="term" value="F:endonuclease activity"/>
    <property type="evidence" value="ECO:0007669"/>
    <property type="project" value="UniProtKB-KW"/>
</dbReference>
<dbReference type="GO" id="GO:0003677">
    <property type="term" value="F:DNA binding"/>
    <property type="evidence" value="ECO:0007669"/>
    <property type="project" value="InterPro"/>
</dbReference>
<dbReference type="InterPro" id="IPR044925">
    <property type="entry name" value="His-Me_finger_sf"/>
</dbReference>
<evidence type="ECO:0000313" key="3">
    <source>
        <dbReference type="Proteomes" id="UP000017866"/>
    </source>
</evidence>
<organism evidence="2 3">
    <name type="scientific">Ralstonia phage RSK1</name>
    <dbReference type="NCBI Taxonomy" id="1417599"/>
    <lineage>
        <taxon>Viruses</taxon>
        <taxon>Duplodnaviria</taxon>
        <taxon>Heunggongvirae</taxon>
        <taxon>Uroviricota</taxon>
        <taxon>Caudoviricetes</taxon>
        <taxon>Firingavirus</taxon>
        <taxon>Firingavirus RSK1</taxon>
    </lineage>
</organism>
<sequence>MTPEREAQIPENCTYDIEVYKALAKCVRYEDGKLYWNESRGSAMKGKEAGSVHTQGYVRIPHHRKYVAAHRLIFFMHFGFLPCTVDHIDGNRSNNKIENLREATIRQNGMNRRLSRTNKTGLTGIYWHAQLQKWTASIRIDKKLKHLGVFDTVFDAACARLSAEKEQYGQFGARECN</sequence>
<keyword evidence="3" id="KW-1185">Reference proteome</keyword>
<feature type="domain" description="HNH nuclease" evidence="1">
    <location>
        <begin position="68"/>
        <end position="110"/>
    </location>
</feature>
<keyword evidence="2" id="KW-0540">Nuclease</keyword>